<name>A0A518CZ96_9BACT</name>
<evidence type="ECO:0000256" key="1">
    <source>
        <dbReference type="ARBA" id="ARBA00022729"/>
    </source>
</evidence>
<protein>
    <submittedName>
        <fullName evidence="4">Uncharacterized protein</fullName>
    </submittedName>
</protein>
<dbReference type="InterPro" id="IPR019734">
    <property type="entry name" value="TPR_rpt"/>
</dbReference>
<evidence type="ECO:0000256" key="2">
    <source>
        <dbReference type="PROSITE-ProRule" id="PRU00339"/>
    </source>
</evidence>
<dbReference type="Pfam" id="PF13517">
    <property type="entry name" value="FG-GAP_3"/>
    <property type="match status" value="1"/>
</dbReference>
<sequence>MAAAVVVVALCALLFLAPKDEGGSGGSGGGGDASAAGTGETGPGGTGSEAVADGAVPADVLVARERAAALFAGERVGAALAELEPLLLRDPVDPDDLVRVAICVRELDQDPDRVRSLLERALELNEADAAAHYVLGRHLFEIVESEAALFHFERASELAPDDYPTRLALGKVLYDAGVFDDIPEYVERAEAIYSELYERGLEFGGSWYLSATYMYGQLLLDLERIDEGDAVLDRWTELKQRAVPEPTNRDLLRGTLGRVAAPRPVARRAPERADLEFTEIARWEGLEPDGRPLFMSPTEGWFAVNAGDVADAVPVPGGPPLLSELPAGELFWAARDGLWRLDPSGARVRVLAGDFTRSVPIELGEDRETRLEIRGEIDGAAYRVRSAASDLELAVARGAQVLLYRTGGAFGAFEEEPEVVATFEGDVADLVASDVDHDGDLDLVVAGAFGLRLLRHDGAEVGGDEKKAAPTDGDPSDGDEAPTPGRFTLVEFDVPGTQRAFTHLVTEDLDTDNDVDLIATGPNGVLLLDNERGGLWSERSERLPAELAGPRAPVIADFDGDALPDLYGGASPSAFTSRFGELFVRVDAAPTLEQVLATADPYASGAVDLVRAGDAGGLTAVRPLSGDRADLFGEGSVASAAFGDADRDGLCDVLVADANGTVRLFERTPDPAARSLCVALEGVKDNARGVGAIVEVRAGEVYRRLYWRGEPLALGIGPHERADVLRVTWPNGVVQSLIDVPTDVPLVVSQAEGLVGSCPFLYTWDGERFVFVSDVIGITPLGLPMAPGMLVPPDHDEWVLVRGDQLAPKDGELVLQLTEELREVTYFDQVFLEAVDRPAGVAIYPNERFQFPPFPREHVFTVTESHAPLAAIGSDGRDWAPELAEVDGEMSAPFVPYRGQFLGLATPHTLELRFDPDAVAAGQNLRLVLTGWLYWTDASVNMAAARHPDHAFVPPILAVPDGAGGWRDLGPPVGFPAGKTKAMVIELEPGTLDPADPRIRIFSTLRLYWDEIRLATCNDDEPLVRTRLAPTSTNLWERGFSEPVMVGGDRLLEWFDWDGLAPQPRWNMHPGMYTKLGDVTPLIETVDDLFVVMGSGDCLTVRFDANALPPLPEGWTRDWLVFLDGWAKDRDPNTQEALFVEPLPFHGMSSYPPPPGEAHPDDARTRAWRRDWQTRPARRWIEPIVPR</sequence>
<keyword evidence="5" id="KW-1185">Reference proteome</keyword>
<gene>
    <name evidence="4" type="ORF">Pla163_16330</name>
</gene>
<feature type="compositionally biased region" description="Gly residues" evidence="3">
    <location>
        <begin position="23"/>
        <end position="32"/>
    </location>
</feature>
<evidence type="ECO:0000313" key="4">
    <source>
        <dbReference type="EMBL" id="QDU84522.1"/>
    </source>
</evidence>
<dbReference type="InterPro" id="IPR028994">
    <property type="entry name" value="Integrin_alpha_N"/>
</dbReference>
<dbReference type="EMBL" id="CP036290">
    <property type="protein sequence ID" value="QDU84522.1"/>
    <property type="molecule type" value="Genomic_DNA"/>
</dbReference>
<organism evidence="4 5">
    <name type="scientific">Rohdeia mirabilis</name>
    <dbReference type="NCBI Taxonomy" id="2528008"/>
    <lineage>
        <taxon>Bacteria</taxon>
        <taxon>Pseudomonadati</taxon>
        <taxon>Planctomycetota</taxon>
        <taxon>Planctomycetia</taxon>
        <taxon>Planctomycetia incertae sedis</taxon>
        <taxon>Rohdeia</taxon>
    </lineage>
</organism>
<proteinExistence type="predicted"/>
<dbReference type="PROSITE" id="PS50005">
    <property type="entry name" value="TPR"/>
    <property type="match status" value="1"/>
</dbReference>
<accession>A0A518CZ96</accession>
<evidence type="ECO:0000313" key="5">
    <source>
        <dbReference type="Proteomes" id="UP000319342"/>
    </source>
</evidence>
<dbReference type="SUPFAM" id="SSF48452">
    <property type="entry name" value="TPR-like"/>
    <property type="match status" value="1"/>
</dbReference>
<keyword evidence="1" id="KW-0732">Signal</keyword>
<dbReference type="PANTHER" id="PTHR16026">
    <property type="entry name" value="CARTILAGE ACIDIC PROTEIN 1"/>
    <property type="match status" value="1"/>
</dbReference>
<dbReference type="InterPro" id="IPR011990">
    <property type="entry name" value="TPR-like_helical_dom_sf"/>
</dbReference>
<keyword evidence="2" id="KW-0802">TPR repeat</keyword>
<dbReference type="InterPro" id="IPR013517">
    <property type="entry name" value="FG-GAP"/>
</dbReference>
<dbReference type="PANTHER" id="PTHR16026:SF0">
    <property type="entry name" value="CARTILAGE ACIDIC PROTEIN 1"/>
    <property type="match status" value="1"/>
</dbReference>
<dbReference type="SUPFAM" id="SSF69318">
    <property type="entry name" value="Integrin alpha N-terminal domain"/>
    <property type="match status" value="1"/>
</dbReference>
<dbReference type="AlphaFoldDB" id="A0A518CZ96"/>
<feature type="region of interest" description="Disordered" evidence="3">
    <location>
        <begin position="22"/>
        <end position="50"/>
    </location>
</feature>
<evidence type="ECO:0000256" key="3">
    <source>
        <dbReference type="SAM" id="MobiDB-lite"/>
    </source>
</evidence>
<dbReference type="InterPro" id="IPR027039">
    <property type="entry name" value="Crtac1"/>
</dbReference>
<dbReference type="Proteomes" id="UP000319342">
    <property type="component" value="Chromosome"/>
</dbReference>
<feature type="repeat" description="TPR" evidence="2">
    <location>
        <begin position="129"/>
        <end position="162"/>
    </location>
</feature>
<reference evidence="4 5" key="1">
    <citation type="submission" date="2019-02" db="EMBL/GenBank/DDBJ databases">
        <title>Deep-cultivation of Planctomycetes and their phenomic and genomic characterization uncovers novel biology.</title>
        <authorList>
            <person name="Wiegand S."/>
            <person name="Jogler M."/>
            <person name="Boedeker C."/>
            <person name="Pinto D."/>
            <person name="Vollmers J."/>
            <person name="Rivas-Marin E."/>
            <person name="Kohn T."/>
            <person name="Peeters S.H."/>
            <person name="Heuer A."/>
            <person name="Rast P."/>
            <person name="Oberbeckmann S."/>
            <person name="Bunk B."/>
            <person name="Jeske O."/>
            <person name="Meyerdierks A."/>
            <person name="Storesund J.E."/>
            <person name="Kallscheuer N."/>
            <person name="Luecker S."/>
            <person name="Lage O.M."/>
            <person name="Pohl T."/>
            <person name="Merkel B.J."/>
            <person name="Hornburger P."/>
            <person name="Mueller R.-W."/>
            <person name="Bruemmer F."/>
            <person name="Labrenz M."/>
            <person name="Spormann A.M."/>
            <person name="Op den Camp H."/>
            <person name="Overmann J."/>
            <person name="Amann R."/>
            <person name="Jetten M.S.M."/>
            <person name="Mascher T."/>
            <person name="Medema M.H."/>
            <person name="Devos D.P."/>
            <person name="Kaster A.-K."/>
            <person name="Ovreas L."/>
            <person name="Rohde M."/>
            <person name="Galperin M.Y."/>
            <person name="Jogler C."/>
        </authorList>
    </citation>
    <scope>NUCLEOTIDE SEQUENCE [LARGE SCALE GENOMIC DNA]</scope>
    <source>
        <strain evidence="4 5">Pla163</strain>
    </source>
</reference>
<feature type="region of interest" description="Disordered" evidence="3">
    <location>
        <begin position="462"/>
        <end position="484"/>
    </location>
</feature>
<dbReference type="Gene3D" id="1.25.40.10">
    <property type="entry name" value="Tetratricopeptide repeat domain"/>
    <property type="match status" value="1"/>
</dbReference>